<keyword evidence="3" id="KW-0732">Signal</keyword>
<dbReference type="GO" id="GO:0016020">
    <property type="term" value="C:membrane"/>
    <property type="evidence" value="ECO:0007669"/>
    <property type="project" value="UniProtKB-SubCell"/>
</dbReference>
<evidence type="ECO:0000313" key="9">
    <source>
        <dbReference type="Proteomes" id="UP000237347"/>
    </source>
</evidence>
<dbReference type="Pfam" id="PF00560">
    <property type="entry name" value="LRR_1"/>
    <property type="match status" value="2"/>
</dbReference>
<organism evidence="8 9">
    <name type="scientific">Quercus suber</name>
    <name type="common">Cork oak</name>
    <dbReference type="NCBI Taxonomy" id="58331"/>
    <lineage>
        <taxon>Eukaryota</taxon>
        <taxon>Viridiplantae</taxon>
        <taxon>Streptophyta</taxon>
        <taxon>Embryophyta</taxon>
        <taxon>Tracheophyta</taxon>
        <taxon>Spermatophyta</taxon>
        <taxon>Magnoliopsida</taxon>
        <taxon>eudicotyledons</taxon>
        <taxon>Gunneridae</taxon>
        <taxon>Pentapetalae</taxon>
        <taxon>rosids</taxon>
        <taxon>fabids</taxon>
        <taxon>Fagales</taxon>
        <taxon>Fagaceae</taxon>
        <taxon>Quercus</taxon>
    </lineage>
</organism>
<dbReference type="SUPFAM" id="SSF52058">
    <property type="entry name" value="L domain-like"/>
    <property type="match status" value="1"/>
</dbReference>
<evidence type="ECO:0000256" key="4">
    <source>
        <dbReference type="ARBA" id="ARBA00022989"/>
    </source>
</evidence>
<dbReference type="InterPro" id="IPR032675">
    <property type="entry name" value="LRR_dom_sf"/>
</dbReference>
<dbReference type="Proteomes" id="UP000237347">
    <property type="component" value="Unassembled WGS sequence"/>
</dbReference>
<dbReference type="InterPro" id="IPR046956">
    <property type="entry name" value="RLP23-like"/>
</dbReference>
<keyword evidence="9" id="KW-1185">Reference proteome</keyword>
<evidence type="ECO:0000313" key="8">
    <source>
        <dbReference type="EMBL" id="KAK7841962.1"/>
    </source>
</evidence>
<dbReference type="PANTHER" id="PTHR48061">
    <property type="entry name" value="LEUCINE-RICH REPEAT RECEPTOR PROTEIN KINASE EMS1-LIKE-RELATED"/>
    <property type="match status" value="1"/>
</dbReference>
<dbReference type="InterPro" id="IPR001611">
    <property type="entry name" value="Leu-rich_rpt"/>
</dbReference>
<protein>
    <submittedName>
        <fullName evidence="8">Receptor-like protein 43</fullName>
    </submittedName>
</protein>
<evidence type="ECO:0000256" key="1">
    <source>
        <dbReference type="ARBA" id="ARBA00004479"/>
    </source>
</evidence>
<dbReference type="PANTHER" id="PTHR48061:SF12">
    <property type="entry name" value="DISEASE RESISTANCE LIKE PROTEIN"/>
    <property type="match status" value="1"/>
</dbReference>
<keyword evidence="5" id="KW-0472">Membrane</keyword>
<evidence type="ECO:0000256" key="2">
    <source>
        <dbReference type="ARBA" id="ARBA00022692"/>
    </source>
</evidence>
<keyword evidence="2" id="KW-0812">Transmembrane</keyword>
<feature type="non-terminal residue" evidence="8">
    <location>
        <position position="1"/>
    </location>
</feature>
<proteinExistence type="predicted"/>
<gene>
    <name evidence="8" type="primary">RLP43_1</name>
    <name evidence="8" type="ORF">CFP56_014439</name>
</gene>
<keyword evidence="6" id="KW-0675">Receptor</keyword>
<keyword evidence="7" id="KW-0325">Glycoprotein</keyword>
<evidence type="ECO:0000256" key="5">
    <source>
        <dbReference type="ARBA" id="ARBA00023136"/>
    </source>
</evidence>
<comment type="caution">
    <text evidence="8">The sequence shown here is derived from an EMBL/GenBank/DDBJ whole genome shotgun (WGS) entry which is preliminary data.</text>
</comment>
<keyword evidence="4" id="KW-1133">Transmembrane helix</keyword>
<dbReference type="EMBL" id="PKMF04000229">
    <property type="protein sequence ID" value="KAK7841962.1"/>
    <property type="molecule type" value="Genomic_DNA"/>
</dbReference>
<evidence type="ECO:0000256" key="7">
    <source>
        <dbReference type="ARBA" id="ARBA00023180"/>
    </source>
</evidence>
<dbReference type="AlphaFoldDB" id="A0AAW0KTD3"/>
<evidence type="ECO:0000256" key="6">
    <source>
        <dbReference type="ARBA" id="ARBA00023170"/>
    </source>
</evidence>
<name>A0AAW0KTD3_QUESU</name>
<dbReference type="Gene3D" id="3.80.10.10">
    <property type="entry name" value="Ribonuclease Inhibitor"/>
    <property type="match status" value="2"/>
</dbReference>
<accession>A0AAW0KTD3</accession>
<evidence type="ECO:0000256" key="3">
    <source>
        <dbReference type="ARBA" id="ARBA00022729"/>
    </source>
</evidence>
<reference evidence="8 9" key="1">
    <citation type="journal article" date="2018" name="Sci. Data">
        <title>The draft genome sequence of cork oak.</title>
        <authorList>
            <person name="Ramos A.M."/>
            <person name="Usie A."/>
            <person name="Barbosa P."/>
            <person name="Barros P.M."/>
            <person name="Capote T."/>
            <person name="Chaves I."/>
            <person name="Simoes F."/>
            <person name="Abreu I."/>
            <person name="Carrasquinho I."/>
            <person name="Faro C."/>
            <person name="Guimaraes J.B."/>
            <person name="Mendonca D."/>
            <person name="Nobrega F."/>
            <person name="Rodrigues L."/>
            <person name="Saibo N.J.M."/>
            <person name="Varela M.C."/>
            <person name="Egas C."/>
            <person name="Matos J."/>
            <person name="Miguel C.M."/>
            <person name="Oliveira M.M."/>
            <person name="Ricardo C.P."/>
            <person name="Goncalves S."/>
        </authorList>
    </citation>
    <scope>NUCLEOTIDE SEQUENCE [LARGE SCALE GENOMIC DNA]</scope>
    <source>
        <strain evidence="9">cv. HL8</strain>
    </source>
</reference>
<sequence length="186" mass="21414">LSKLTFLDLSYNYELHLRSLQGLVQNLPSLEDLRLSLVQISSPVPEILGNLSCLRALDLSDCGLHGEFPPEIFKLPNLRDLWASLIVNYQGQFHLRLLEAQTLLPCPGLGRLGSCNLRHFPNFLRKQDELQGLDLSYNNIRGQIPKWVWNTSRETLTLALTNILKIFHGLNYKFWTFGPIIYEHYP</sequence>
<comment type="subcellular location">
    <subcellularLocation>
        <location evidence="1">Membrane</location>
        <topology evidence="1">Single-pass type I membrane protein</topology>
    </subcellularLocation>
</comment>